<proteinExistence type="predicted"/>
<feature type="domain" description="Histidine kinase" evidence="5">
    <location>
        <begin position="140"/>
        <end position="362"/>
    </location>
</feature>
<dbReference type="eggNOG" id="COG0784">
    <property type="taxonomic scope" value="Bacteria"/>
</dbReference>
<dbReference type="GO" id="GO:0000155">
    <property type="term" value="F:phosphorelay sensor kinase activity"/>
    <property type="evidence" value="ECO:0007669"/>
    <property type="project" value="InterPro"/>
</dbReference>
<dbReference type="Gene3D" id="3.30.565.10">
    <property type="entry name" value="Histidine kinase-like ATPase, C-terminal domain"/>
    <property type="match status" value="1"/>
</dbReference>
<feature type="domain" description="PAS" evidence="7">
    <location>
        <begin position="14"/>
        <end position="52"/>
    </location>
</feature>
<dbReference type="NCBIfam" id="TIGR00229">
    <property type="entry name" value="sensory_box"/>
    <property type="match status" value="1"/>
</dbReference>
<evidence type="ECO:0000259" key="5">
    <source>
        <dbReference type="PROSITE" id="PS50109"/>
    </source>
</evidence>
<dbReference type="PROSITE" id="PS50112">
    <property type="entry name" value="PAS"/>
    <property type="match status" value="1"/>
</dbReference>
<dbReference type="InterPro" id="IPR035965">
    <property type="entry name" value="PAS-like_dom_sf"/>
</dbReference>
<dbReference type="OrthoDB" id="174740at2"/>
<dbReference type="CDD" id="cd00082">
    <property type="entry name" value="HisKA"/>
    <property type="match status" value="1"/>
</dbReference>
<evidence type="ECO:0000313" key="9">
    <source>
        <dbReference type="Proteomes" id="UP000000925"/>
    </source>
</evidence>
<dbReference type="PRINTS" id="PR00344">
    <property type="entry name" value="BCTRLSENSOR"/>
</dbReference>
<dbReference type="Pfam" id="PF13426">
    <property type="entry name" value="PAS_9"/>
    <property type="match status" value="1"/>
</dbReference>
<accession>D5EKN3</accession>
<dbReference type="InterPro" id="IPR036890">
    <property type="entry name" value="HATPase_C_sf"/>
</dbReference>
<dbReference type="EC" id="2.7.13.3" evidence="2"/>
<dbReference type="Pfam" id="PF00072">
    <property type="entry name" value="Response_reg"/>
    <property type="match status" value="1"/>
</dbReference>
<gene>
    <name evidence="8" type="ordered locus">Caka_1922</name>
</gene>
<dbReference type="PANTHER" id="PTHR43547:SF2">
    <property type="entry name" value="HYBRID SIGNAL TRANSDUCTION HISTIDINE KINASE C"/>
    <property type="match status" value="1"/>
</dbReference>
<dbReference type="InterPro" id="IPR003594">
    <property type="entry name" value="HATPase_dom"/>
</dbReference>
<protein>
    <recommendedName>
        <fullName evidence="2">histidine kinase</fullName>
        <ecNumber evidence="2">2.7.13.3</ecNumber>
    </recommendedName>
</protein>
<dbReference type="Gene3D" id="3.40.50.2300">
    <property type="match status" value="1"/>
</dbReference>
<dbReference type="InterPro" id="IPR000014">
    <property type="entry name" value="PAS"/>
</dbReference>
<keyword evidence="3" id="KW-0597">Phosphoprotein</keyword>
<dbReference type="SUPFAM" id="SSF47384">
    <property type="entry name" value="Homodimeric domain of signal transducing histidine kinase"/>
    <property type="match status" value="1"/>
</dbReference>
<dbReference type="SUPFAM" id="SSF52172">
    <property type="entry name" value="CheY-like"/>
    <property type="match status" value="1"/>
</dbReference>
<dbReference type="Pfam" id="PF00512">
    <property type="entry name" value="HisKA"/>
    <property type="match status" value="1"/>
</dbReference>
<evidence type="ECO:0000256" key="2">
    <source>
        <dbReference type="ARBA" id="ARBA00012438"/>
    </source>
</evidence>
<reference evidence="8 9" key="1">
    <citation type="journal article" date="2010" name="Stand. Genomic Sci.">
        <title>Complete genome sequence of Coraliomargarita akajimensis type strain (04OKA010-24).</title>
        <authorList>
            <person name="Mavromatis K."/>
            <person name="Abt B."/>
            <person name="Brambilla E."/>
            <person name="Lapidus A."/>
            <person name="Copeland A."/>
            <person name="Deshpande S."/>
            <person name="Nolan M."/>
            <person name="Lucas S."/>
            <person name="Tice H."/>
            <person name="Cheng J.F."/>
            <person name="Han C."/>
            <person name="Detter J.C."/>
            <person name="Woyke T."/>
            <person name="Goodwin L."/>
            <person name="Pitluck S."/>
            <person name="Held B."/>
            <person name="Brettin T."/>
            <person name="Tapia R."/>
            <person name="Ivanova N."/>
            <person name="Mikhailova N."/>
            <person name="Pati A."/>
            <person name="Liolios K."/>
            <person name="Chen A."/>
            <person name="Palaniappan K."/>
            <person name="Land M."/>
            <person name="Hauser L."/>
            <person name="Chang Y.J."/>
            <person name="Jeffries C.D."/>
            <person name="Rohde M."/>
            <person name="Goker M."/>
            <person name="Bristow J."/>
            <person name="Eisen J.A."/>
            <person name="Markowitz V."/>
            <person name="Hugenholtz P."/>
            <person name="Klenk H.P."/>
            <person name="Kyrpides N.C."/>
        </authorList>
    </citation>
    <scope>NUCLEOTIDE SEQUENCE [LARGE SCALE GENOMIC DNA]</scope>
    <source>
        <strain evidence="9">DSM 45221 / IAM 15411 / JCM 23193 / KCTC 12865</strain>
    </source>
</reference>
<dbReference type="CDD" id="cd00130">
    <property type="entry name" value="PAS"/>
    <property type="match status" value="1"/>
</dbReference>
<dbReference type="InterPro" id="IPR011006">
    <property type="entry name" value="CheY-like_superfamily"/>
</dbReference>
<name>D5EKN3_CORAD</name>
<comment type="caution">
    <text evidence="4">Lacks conserved residue(s) required for the propagation of feature annotation.</text>
</comment>
<evidence type="ECO:0000256" key="1">
    <source>
        <dbReference type="ARBA" id="ARBA00000085"/>
    </source>
</evidence>
<evidence type="ECO:0000259" key="6">
    <source>
        <dbReference type="PROSITE" id="PS50110"/>
    </source>
</evidence>
<dbReference type="Proteomes" id="UP000000925">
    <property type="component" value="Chromosome"/>
</dbReference>
<dbReference type="HOGENOM" id="CLU_000445_114_51_0"/>
<dbReference type="Gene3D" id="3.30.450.20">
    <property type="entry name" value="PAS domain"/>
    <property type="match status" value="1"/>
</dbReference>
<evidence type="ECO:0000313" key="8">
    <source>
        <dbReference type="EMBL" id="ADE54940.1"/>
    </source>
</evidence>
<dbReference type="SMART" id="SM00091">
    <property type="entry name" value="PAS"/>
    <property type="match status" value="1"/>
</dbReference>
<dbReference type="SMART" id="SM00388">
    <property type="entry name" value="HisKA"/>
    <property type="match status" value="1"/>
</dbReference>
<comment type="catalytic activity">
    <reaction evidence="1">
        <text>ATP + protein L-histidine = ADP + protein N-phospho-L-histidine.</text>
        <dbReference type="EC" id="2.7.13.3"/>
    </reaction>
</comment>
<dbReference type="InterPro" id="IPR003661">
    <property type="entry name" value="HisK_dim/P_dom"/>
</dbReference>
<dbReference type="STRING" id="583355.Caka_1922"/>
<evidence type="ECO:0000256" key="4">
    <source>
        <dbReference type="PROSITE-ProRule" id="PRU00169"/>
    </source>
</evidence>
<keyword evidence="8" id="KW-0418">Kinase</keyword>
<dbReference type="InterPro" id="IPR036097">
    <property type="entry name" value="HisK_dim/P_sf"/>
</dbReference>
<dbReference type="Gene3D" id="1.10.287.130">
    <property type="match status" value="1"/>
</dbReference>
<dbReference type="PANTHER" id="PTHR43547">
    <property type="entry name" value="TWO-COMPONENT HISTIDINE KINASE"/>
    <property type="match status" value="1"/>
</dbReference>
<dbReference type="KEGG" id="caa:Caka_1922"/>
<dbReference type="SUPFAM" id="SSF55874">
    <property type="entry name" value="ATPase domain of HSP90 chaperone/DNA topoisomerase II/histidine kinase"/>
    <property type="match status" value="1"/>
</dbReference>
<dbReference type="RefSeq" id="WP_013043662.1">
    <property type="nucleotide sequence ID" value="NC_014008.1"/>
</dbReference>
<dbReference type="Pfam" id="PF02518">
    <property type="entry name" value="HATPase_c"/>
    <property type="match status" value="1"/>
</dbReference>
<organism evidence="8 9">
    <name type="scientific">Coraliomargarita akajimensis (strain DSM 45221 / IAM 15411 / JCM 23193 / KCTC 12865 / 04OKA010-24)</name>
    <dbReference type="NCBI Taxonomy" id="583355"/>
    <lineage>
        <taxon>Bacteria</taxon>
        <taxon>Pseudomonadati</taxon>
        <taxon>Verrucomicrobiota</taxon>
        <taxon>Opitutia</taxon>
        <taxon>Puniceicoccales</taxon>
        <taxon>Coraliomargaritaceae</taxon>
        <taxon>Coraliomargarita</taxon>
    </lineage>
</organism>
<dbReference type="InterPro" id="IPR001789">
    <property type="entry name" value="Sig_transdc_resp-reg_receiver"/>
</dbReference>
<feature type="domain" description="Response regulatory" evidence="6">
    <location>
        <begin position="384"/>
        <end position="500"/>
    </location>
</feature>
<dbReference type="AlphaFoldDB" id="D5EKN3"/>
<dbReference type="InterPro" id="IPR004358">
    <property type="entry name" value="Sig_transdc_His_kin-like_C"/>
</dbReference>
<dbReference type="SUPFAM" id="SSF55785">
    <property type="entry name" value="PYP-like sensor domain (PAS domain)"/>
    <property type="match status" value="1"/>
</dbReference>
<keyword evidence="8" id="KW-0808">Transferase</keyword>
<dbReference type="PROSITE" id="PS50110">
    <property type="entry name" value="RESPONSE_REGULATORY"/>
    <property type="match status" value="1"/>
</dbReference>
<keyword evidence="9" id="KW-1185">Reference proteome</keyword>
<dbReference type="SMART" id="SM00448">
    <property type="entry name" value="REC"/>
    <property type="match status" value="1"/>
</dbReference>
<dbReference type="PROSITE" id="PS50109">
    <property type="entry name" value="HIS_KIN"/>
    <property type="match status" value="1"/>
</dbReference>
<dbReference type="InterPro" id="IPR005467">
    <property type="entry name" value="His_kinase_dom"/>
</dbReference>
<dbReference type="EMBL" id="CP001998">
    <property type="protein sequence ID" value="ADE54940.1"/>
    <property type="molecule type" value="Genomic_DNA"/>
</dbReference>
<evidence type="ECO:0000256" key="3">
    <source>
        <dbReference type="ARBA" id="ARBA00022553"/>
    </source>
</evidence>
<dbReference type="eggNOG" id="COG3852">
    <property type="taxonomic scope" value="Bacteria"/>
</dbReference>
<sequence length="502" mass="55057">MSNSSDLPLDSETLLALSPDAVVAHTKEGVVRFWNAAAEALYGWSADEMSNRLVNQIFYLDQAQAQEIDEALSAEGRWEGELRQMDSNGSEHIVRSRLQVFSEDKSLILCYNTDITELRKQEDAESRAHYVRSTSLLASGVAHELNNALAPIMLSSAMLKRKIEDAKSREMLGMIEKCASKGADLVSHLLAYERGRGGGSDVIRATQIERSLKRATASFVTDLIGLDLMVAADLWEFRGELTELSEAFKAVIQNACEAMPEGGTLSVEAENWLIDRNFEGLAPEAKAGAYVVFRFKDTGRGIEAKVLDRVAEPFFTTKEPNRGYGFGLTNVQATVKGHHGFMVLESEQDHGTTLSIVLPAEMPAEELDAGMSDTVMMAEGAGRRILVADDEFFIRETIKKTLEEHGYSVVTAQDGAEALAVFASGADAVELVITNIDMPYMDGPALCRALKKLSPEVRILVSSGYKQLDKLQEMKAVGVDEFLSKPYTAEKLSKKVAQILKA</sequence>
<dbReference type="SMART" id="SM00387">
    <property type="entry name" value="HATPase_c"/>
    <property type="match status" value="1"/>
</dbReference>
<evidence type="ECO:0000259" key="7">
    <source>
        <dbReference type="PROSITE" id="PS50112"/>
    </source>
</evidence>